<evidence type="ECO:0000256" key="1">
    <source>
        <dbReference type="SAM" id="SignalP"/>
    </source>
</evidence>
<sequence length="111" mass="12850">MATKMHLYIVLVFILCDISMELQAKNDGRDCKVRKAPRPKKYVDCQLGETTIQHGRTRAANSSACFGYYCWNGTVTPLECRTSIPRSTAEYKYKRQQDPWPLCCYWVRTCA</sequence>
<organism evidence="2">
    <name type="scientific">Rhipicephalus zambeziensis</name>
    <dbReference type="NCBI Taxonomy" id="60191"/>
    <lineage>
        <taxon>Eukaryota</taxon>
        <taxon>Metazoa</taxon>
        <taxon>Ecdysozoa</taxon>
        <taxon>Arthropoda</taxon>
        <taxon>Chelicerata</taxon>
        <taxon>Arachnida</taxon>
        <taxon>Acari</taxon>
        <taxon>Parasitiformes</taxon>
        <taxon>Ixodida</taxon>
        <taxon>Ixodoidea</taxon>
        <taxon>Ixodidae</taxon>
        <taxon>Rhipicephalinae</taxon>
        <taxon>Rhipicephalus</taxon>
        <taxon>Rhipicephalus</taxon>
    </lineage>
</organism>
<reference evidence="2" key="1">
    <citation type="journal article" date="2017" name="Parasit. Vectors">
        <title>Sialotranscriptomics of Rhipicephalus zambeziensis reveals intricate expression profiles of secretory proteins and suggests tight temporal transcriptional regulation during blood-feeding.</title>
        <authorList>
            <person name="de Castro M.H."/>
            <person name="de Klerk D."/>
            <person name="Pienaar R."/>
            <person name="Rees D.J.G."/>
            <person name="Mans B.J."/>
        </authorList>
    </citation>
    <scope>NUCLEOTIDE SEQUENCE</scope>
    <source>
        <tissue evidence="2">Salivary glands</tissue>
    </source>
</reference>
<feature type="signal peptide" evidence="1">
    <location>
        <begin position="1"/>
        <end position="24"/>
    </location>
</feature>
<feature type="chain" id="PRO_5012443196" evidence="1">
    <location>
        <begin position="25"/>
        <end position="111"/>
    </location>
</feature>
<protein>
    <submittedName>
        <fullName evidence="2">8.9 kDa family member</fullName>
    </submittedName>
</protein>
<dbReference type="AlphaFoldDB" id="A0A224Y151"/>
<dbReference type="EMBL" id="GFPF01000170">
    <property type="protein sequence ID" value="MAA11316.1"/>
    <property type="molecule type" value="Transcribed_RNA"/>
</dbReference>
<keyword evidence="1" id="KW-0732">Signal</keyword>
<accession>A0A224Y151</accession>
<evidence type="ECO:0000313" key="2">
    <source>
        <dbReference type="EMBL" id="MAA11316.1"/>
    </source>
</evidence>
<name>A0A224Y151_9ACAR</name>
<proteinExistence type="predicted"/>